<accession>A0AAX1N8F6</accession>
<evidence type="ECO:0000256" key="1">
    <source>
        <dbReference type="SAM" id="SignalP"/>
    </source>
</evidence>
<keyword evidence="3" id="KW-1185">Reference proteome</keyword>
<feature type="signal peptide" evidence="1">
    <location>
        <begin position="1"/>
        <end position="23"/>
    </location>
</feature>
<evidence type="ECO:0000313" key="3">
    <source>
        <dbReference type="Proteomes" id="UP000678679"/>
    </source>
</evidence>
<sequence>MTSKIYRLLTLCIGTLCCFSCQTNTVPPSFSDAELYYPIQEGWYISYQIDSVDLNYGTADNPNGIINQSTIQLMERIDKPFDDGLGHMNYRLERYKRPDVNTEWALDSIWSVTYRDNQVIRYENGVPYIKLVNPLYDRLKWNQNAFNNQGSETPSGVDIRYEVESVGRFYRFDDKQFDRVATIKEINISDDSQENFELRTAYYAQNIGLVHLDYSKLNRSYYVLRSDEPELVGNPYCNHVSDSLVRLGDGTLIDNPFYGNPTCEYNPIFVDNLEGETPEEKQQAIDNWIDRFERQVDNPPIVNSYTEGSSNGVQIYVVSVFNPDFPSGYNVVGSTINQKVLEYGINVRPGN</sequence>
<gene>
    <name evidence="2" type="ORF">KMW28_07900</name>
</gene>
<dbReference type="RefSeq" id="WP_169664687.1">
    <property type="nucleotide sequence ID" value="NZ_CP076132.1"/>
</dbReference>
<name>A0AAX1N8F6_9BACT</name>
<reference evidence="2 3" key="1">
    <citation type="submission" date="2021-05" db="EMBL/GenBank/DDBJ databases">
        <title>Comparative genomic studies on the polysaccharide-degrading batcterial strains of the Flammeovirga genus.</title>
        <authorList>
            <person name="Zewei F."/>
            <person name="Zheng Z."/>
            <person name="Yu L."/>
            <person name="Ruyue G."/>
            <person name="Yanhong M."/>
            <person name="Yuanyuan C."/>
            <person name="Jingyan G."/>
            <person name="Wenjun H."/>
        </authorList>
    </citation>
    <scope>NUCLEOTIDE SEQUENCE [LARGE SCALE GENOMIC DNA]</scope>
    <source>
        <strain evidence="2 3">NBRC:100898</strain>
    </source>
</reference>
<proteinExistence type="predicted"/>
<dbReference type="KEGG" id="fya:KMW28_07900"/>
<dbReference type="AlphaFoldDB" id="A0AAX1N8F6"/>
<dbReference type="EMBL" id="CP076132">
    <property type="protein sequence ID" value="QWG03497.1"/>
    <property type="molecule type" value="Genomic_DNA"/>
</dbReference>
<organism evidence="2 3">
    <name type="scientific">Flammeovirga yaeyamensis</name>
    <dbReference type="NCBI Taxonomy" id="367791"/>
    <lineage>
        <taxon>Bacteria</taxon>
        <taxon>Pseudomonadati</taxon>
        <taxon>Bacteroidota</taxon>
        <taxon>Cytophagia</taxon>
        <taxon>Cytophagales</taxon>
        <taxon>Flammeovirgaceae</taxon>
        <taxon>Flammeovirga</taxon>
    </lineage>
</organism>
<evidence type="ECO:0008006" key="4">
    <source>
        <dbReference type="Google" id="ProtNLM"/>
    </source>
</evidence>
<evidence type="ECO:0000313" key="2">
    <source>
        <dbReference type="EMBL" id="QWG03497.1"/>
    </source>
</evidence>
<keyword evidence="1" id="KW-0732">Signal</keyword>
<dbReference type="Proteomes" id="UP000678679">
    <property type="component" value="Chromosome 1"/>
</dbReference>
<protein>
    <recommendedName>
        <fullName evidence="4">Lipoprotein</fullName>
    </recommendedName>
</protein>
<feature type="chain" id="PRO_5043993325" description="Lipoprotein" evidence="1">
    <location>
        <begin position="24"/>
        <end position="351"/>
    </location>
</feature>